<protein>
    <submittedName>
        <fullName evidence="1">Uncharacterized protein</fullName>
    </submittedName>
</protein>
<evidence type="ECO:0000313" key="1">
    <source>
        <dbReference type="EMBL" id="MDR7086831.1"/>
    </source>
</evidence>
<sequence length="401" mass="42304">MGDVALVSDGDGVVVAGERSDIERFLEHADLLPAAERFSLSKLSSVIKTGSELAKTASGAAEQSAYYLKVTPETAKRIKDAGGLMKTKTKGISFAMLGDPGSIGGWLQVEDGPLSLLTNPAVLSGIGGLMSQVAHQTEAQALKALLVTMDGKLDDVRRTQRDALLAKMHRSAEAIEDAMTLREHGGDAATLWSKVSGESSMISEVQNAALLRLGALADKVDGTTKVGELKRTSREVERETSVQLAILARCFELQDEFAVVELDHVLATAPLTLDGHRAGLAAAREMRRARVLERTKRLMERMDAVGGVANANILVHARAARAVIGSLNSTAALVDDFHAPLGIESSREAVTAVRWRDAVRDVEHLKTAGAEVGQKAAAVGLVATVIAAGTNAVKNPPKDGA</sequence>
<comment type="caution">
    <text evidence="1">The sequence shown here is derived from an EMBL/GenBank/DDBJ whole genome shotgun (WGS) entry which is preliminary data.</text>
</comment>
<dbReference type="EMBL" id="JAVDWH010000001">
    <property type="protein sequence ID" value="MDR7086831.1"/>
    <property type="molecule type" value="Genomic_DNA"/>
</dbReference>
<keyword evidence="2" id="KW-1185">Reference proteome</keyword>
<accession>A0ABU1UNS3</accession>
<gene>
    <name evidence="1" type="ORF">J2X11_001670</name>
</gene>
<name>A0ABU1UNS3_9ACTN</name>
<reference evidence="1 2" key="1">
    <citation type="submission" date="2023-07" db="EMBL/GenBank/DDBJ databases">
        <title>Sorghum-associated microbial communities from plants grown in Nebraska, USA.</title>
        <authorList>
            <person name="Schachtman D."/>
        </authorList>
    </citation>
    <scope>NUCLEOTIDE SEQUENCE [LARGE SCALE GENOMIC DNA]</scope>
    <source>
        <strain evidence="1 2">BE248</strain>
    </source>
</reference>
<organism evidence="1 2">
    <name type="scientific">Aeromicrobium panaciterrae</name>
    <dbReference type="NCBI Taxonomy" id="363861"/>
    <lineage>
        <taxon>Bacteria</taxon>
        <taxon>Bacillati</taxon>
        <taxon>Actinomycetota</taxon>
        <taxon>Actinomycetes</taxon>
        <taxon>Propionibacteriales</taxon>
        <taxon>Nocardioidaceae</taxon>
        <taxon>Aeromicrobium</taxon>
    </lineage>
</organism>
<proteinExistence type="predicted"/>
<evidence type="ECO:0000313" key="2">
    <source>
        <dbReference type="Proteomes" id="UP001257739"/>
    </source>
</evidence>
<dbReference type="RefSeq" id="WP_309969426.1">
    <property type="nucleotide sequence ID" value="NZ_JAVDWH010000001.1"/>
</dbReference>
<dbReference type="Proteomes" id="UP001257739">
    <property type="component" value="Unassembled WGS sequence"/>
</dbReference>